<dbReference type="AlphaFoldDB" id="A0A4Q7AIW6"/>
<name>A0A4Q7AIW6_9GAMM</name>
<sequence>MTNLNFNGGNPLTRRIPAVGTSHGCVLYALCRYGRQTAQELIYRTGYLGAQERTNELLNDFYLPIQKGDLLVQMPGRETYVKTYGLNWDLISTEYFQDFMDQAENYYGDLPINYH</sequence>
<dbReference type="EMBL" id="SGSQ01000057">
    <property type="protein sequence ID" value="RZG42732.1"/>
    <property type="molecule type" value="Genomic_DNA"/>
</dbReference>
<organism evidence="1 2">
    <name type="scientific">Acinetobacter wuhouensis</name>
    <dbReference type="NCBI Taxonomy" id="1879050"/>
    <lineage>
        <taxon>Bacteria</taxon>
        <taxon>Pseudomonadati</taxon>
        <taxon>Pseudomonadota</taxon>
        <taxon>Gammaproteobacteria</taxon>
        <taxon>Moraxellales</taxon>
        <taxon>Moraxellaceae</taxon>
        <taxon>Acinetobacter</taxon>
    </lineage>
</organism>
<comment type="caution">
    <text evidence="1">The sequence shown here is derived from an EMBL/GenBank/DDBJ whole genome shotgun (WGS) entry which is preliminary data.</text>
</comment>
<proteinExistence type="predicted"/>
<dbReference type="Proteomes" id="UP000293863">
    <property type="component" value="Unassembled WGS sequence"/>
</dbReference>
<gene>
    <name evidence="1" type="ORF">EXU28_18710</name>
</gene>
<keyword evidence="2" id="KW-1185">Reference proteome</keyword>
<evidence type="ECO:0000313" key="2">
    <source>
        <dbReference type="Proteomes" id="UP000293863"/>
    </source>
</evidence>
<dbReference type="RefSeq" id="WP_130169029.1">
    <property type="nucleotide sequence ID" value="NZ_SGSQ01000057.1"/>
</dbReference>
<protein>
    <submittedName>
        <fullName evidence="1">Uncharacterized protein</fullName>
    </submittedName>
</protein>
<accession>A0A4Q7AIW6</accession>
<evidence type="ECO:0000313" key="1">
    <source>
        <dbReference type="EMBL" id="RZG42732.1"/>
    </source>
</evidence>
<reference evidence="1 2" key="1">
    <citation type="submission" date="2019-02" db="EMBL/GenBank/DDBJ databases">
        <title>The Batch Genome Submission of Acinetobacter spp. strains.</title>
        <authorList>
            <person name="Qin J."/>
            <person name="Hu Y."/>
            <person name="Ye H."/>
            <person name="Wei L."/>
            <person name="Feng Y."/>
            <person name="Zong Z."/>
        </authorList>
    </citation>
    <scope>NUCLEOTIDE SEQUENCE [LARGE SCALE GENOMIC DNA]</scope>
    <source>
        <strain evidence="1 2">WCHAW060049</strain>
    </source>
</reference>